<evidence type="ECO:0000313" key="1">
    <source>
        <dbReference type="EMBL" id="ERJ57626.1"/>
    </source>
</evidence>
<name>U2H7F7_9SPHI</name>
<dbReference type="RefSeq" id="WP_021072360.1">
    <property type="nucleotide sequence ID" value="NZ_ATDL01000022.1"/>
</dbReference>
<comment type="caution">
    <text evidence="1">The sequence shown here is derived from an EMBL/GenBank/DDBJ whole genome shotgun (WGS) entry which is preliminary data.</text>
</comment>
<dbReference type="OrthoDB" id="762647at2"/>
<accession>U2H7F7</accession>
<keyword evidence="2" id="KW-1185">Reference proteome</keyword>
<dbReference type="Proteomes" id="UP000016584">
    <property type="component" value="Unassembled WGS sequence"/>
</dbReference>
<evidence type="ECO:0008006" key="3">
    <source>
        <dbReference type="Google" id="ProtNLM"/>
    </source>
</evidence>
<proteinExistence type="predicted"/>
<sequence>MKNFIKPLGLIALVLVALFSCDKKDSVPVEEPKEQMYAVNFQLEGAASSKGVLVGTKPELEKALKQSDGPLVVKKVSKNNNIFEPVVGTTNPSFDQCWAEIHNYYEAHYAEWLQTANQNCKKVMICLTCPEAGEGLFVLYEIKPTAPKCLEAVLADVVFSPFNFGKGQYESGEVGKFIDSKTR</sequence>
<dbReference type="PATRIC" id="fig|1346330.5.peg.4363"/>
<dbReference type="AlphaFoldDB" id="U2H7F7"/>
<evidence type="ECO:0000313" key="2">
    <source>
        <dbReference type="Proteomes" id="UP000016584"/>
    </source>
</evidence>
<dbReference type="PROSITE" id="PS51257">
    <property type="entry name" value="PROKAR_LIPOPROTEIN"/>
    <property type="match status" value="1"/>
</dbReference>
<protein>
    <recommendedName>
        <fullName evidence="3">Lipoprotein</fullName>
    </recommendedName>
</protein>
<organism evidence="1 2">
    <name type="scientific">Sphingobacterium paucimobilis HER1398</name>
    <dbReference type="NCBI Taxonomy" id="1346330"/>
    <lineage>
        <taxon>Bacteria</taxon>
        <taxon>Pseudomonadati</taxon>
        <taxon>Bacteroidota</taxon>
        <taxon>Sphingobacteriia</taxon>
        <taxon>Sphingobacteriales</taxon>
        <taxon>Sphingobacteriaceae</taxon>
        <taxon>Sphingobacterium</taxon>
    </lineage>
</organism>
<gene>
    <name evidence="1" type="ORF">M472_02485</name>
</gene>
<dbReference type="EMBL" id="ATDL01000022">
    <property type="protein sequence ID" value="ERJ57626.1"/>
    <property type="molecule type" value="Genomic_DNA"/>
</dbReference>
<reference evidence="1 2" key="1">
    <citation type="journal article" date="2013" name="Genome Announc.">
        <title>The Draft Genome Sequence of Sphingomonas paucimobilis Strain HER1398 (Proteobacteria), Host to the Giant PAU Phage, Indicates That It Is a Member of the Genus Sphingobacterium (Bacteroidetes).</title>
        <authorList>
            <person name="White R.A.III."/>
            <person name="Suttle C.A."/>
        </authorList>
    </citation>
    <scope>NUCLEOTIDE SEQUENCE [LARGE SCALE GENOMIC DNA]</scope>
    <source>
        <strain evidence="1 2">HER1398</strain>
    </source>
</reference>